<dbReference type="SUPFAM" id="SSF53383">
    <property type="entry name" value="PLP-dependent transferases"/>
    <property type="match status" value="1"/>
</dbReference>
<dbReference type="AlphaFoldDB" id="A0A8E2JQL5"/>
<sequence length="404" mass="44620">MEAFNVAKAKSRFPALNQDQVFLDNAGGSQVLGSVIDSISKYLSHTNVQLGASYAIGQVSNSRYSEGCKAAARYMNADPDEVVLGASTTQLLRNISLTMKFEPGDEIIVSKIDHETNIKPWVDMAERNGMTLKWWVPASTEDMKLGVHSLTPLLSPRTKFVSCCHVSNILGIIHDIPSIAKAVHSIPGAMLCVDGVSYAPHRQIDVKELDVDFYGFSWYKVYGPHIATLYARRAIQEKLNPLSHFFIPKETLEGKIGLAAANYELTQSIPEIVSYLGGSSPKPVFEAIAAHEGKLQAALLEYLISRGDINIYGEKTTDPAIRVPTISFTVRGMDSREVVEQADQKSHFGFRWGHFYSKRLCSEILGLGDSGVVRISMVHYNTEEEVKLLIETLDSILPPRSTSK</sequence>
<dbReference type="Gene3D" id="3.90.1150.10">
    <property type="entry name" value="Aspartate Aminotransferase, domain 1"/>
    <property type="match status" value="1"/>
</dbReference>
<dbReference type="InterPro" id="IPR000192">
    <property type="entry name" value="Aminotrans_V_dom"/>
</dbReference>
<dbReference type="InterPro" id="IPR015422">
    <property type="entry name" value="PyrdxlP-dep_Trfase_small"/>
</dbReference>
<evidence type="ECO:0000259" key="1">
    <source>
        <dbReference type="Pfam" id="PF00266"/>
    </source>
</evidence>
<gene>
    <name evidence="2" type="ORF">AOQ84DRAFT_390856</name>
</gene>
<dbReference type="PANTHER" id="PTHR43586:SF21">
    <property type="entry name" value="PYRIDOXAL PHOSPHATE (PLP)-DEPENDENT ASPARTATE AMINOTRANSFERASE SUPERFAMILY"/>
    <property type="match status" value="1"/>
</dbReference>
<dbReference type="EMBL" id="KV750285">
    <property type="protein sequence ID" value="OCL05449.1"/>
    <property type="molecule type" value="Genomic_DNA"/>
</dbReference>
<keyword evidence="2" id="KW-0808">Transferase</keyword>
<evidence type="ECO:0000313" key="2">
    <source>
        <dbReference type="EMBL" id="OCL05449.1"/>
    </source>
</evidence>
<name>A0A8E2JQL5_9PEZI</name>
<reference evidence="2 3" key="1">
    <citation type="journal article" date="2016" name="Nat. Commun.">
        <title>Ectomycorrhizal ecology is imprinted in the genome of the dominant symbiotic fungus Cenococcum geophilum.</title>
        <authorList>
            <consortium name="DOE Joint Genome Institute"/>
            <person name="Peter M."/>
            <person name="Kohler A."/>
            <person name="Ohm R.A."/>
            <person name="Kuo A."/>
            <person name="Krutzmann J."/>
            <person name="Morin E."/>
            <person name="Arend M."/>
            <person name="Barry K.W."/>
            <person name="Binder M."/>
            <person name="Choi C."/>
            <person name="Clum A."/>
            <person name="Copeland A."/>
            <person name="Grisel N."/>
            <person name="Haridas S."/>
            <person name="Kipfer T."/>
            <person name="LaButti K."/>
            <person name="Lindquist E."/>
            <person name="Lipzen A."/>
            <person name="Maire R."/>
            <person name="Meier B."/>
            <person name="Mihaltcheva S."/>
            <person name="Molinier V."/>
            <person name="Murat C."/>
            <person name="Poggeler S."/>
            <person name="Quandt C.A."/>
            <person name="Sperisen C."/>
            <person name="Tritt A."/>
            <person name="Tisserant E."/>
            <person name="Crous P.W."/>
            <person name="Henrissat B."/>
            <person name="Nehls U."/>
            <person name="Egli S."/>
            <person name="Spatafora J.W."/>
            <person name="Grigoriev I.V."/>
            <person name="Martin F.M."/>
        </authorList>
    </citation>
    <scope>NUCLEOTIDE SEQUENCE [LARGE SCALE GENOMIC DNA]</scope>
    <source>
        <strain evidence="2 3">CBS 207.34</strain>
    </source>
</reference>
<accession>A0A8E2JQL5</accession>
<feature type="domain" description="Aminotransferase class V" evidence="1">
    <location>
        <begin position="21"/>
        <end position="389"/>
    </location>
</feature>
<evidence type="ECO:0000313" key="3">
    <source>
        <dbReference type="Proteomes" id="UP000250140"/>
    </source>
</evidence>
<keyword evidence="3" id="KW-1185">Reference proteome</keyword>
<protein>
    <submittedName>
        <fullName evidence="2">PLP-dependent transferase</fullName>
    </submittedName>
</protein>
<dbReference type="GO" id="GO:0016740">
    <property type="term" value="F:transferase activity"/>
    <property type="evidence" value="ECO:0007669"/>
    <property type="project" value="UniProtKB-KW"/>
</dbReference>
<dbReference type="Pfam" id="PF00266">
    <property type="entry name" value="Aminotran_5"/>
    <property type="match status" value="1"/>
</dbReference>
<dbReference type="Gene3D" id="3.40.640.10">
    <property type="entry name" value="Type I PLP-dependent aspartate aminotransferase-like (Major domain)"/>
    <property type="match status" value="1"/>
</dbReference>
<organism evidence="2 3">
    <name type="scientific">Glonium stellatum</name>
    <dbReference type="NCBI Taxonomy" id="574774"/>
    <lineage>
        <taxon>Eukaryota</taxon>
        <taxon>Fungi</taxon>
        <taxon>Dikarya</taxon>
        <taxon>Ascomycota</taxon>
        <taxon>Pezizomycotina</taxon>
        <taxon>Dothideomycetes</taxon>
        <taxon>Pleosporomycetidae</taxon>
        <taxon>Gloniales</taxon>
        <taxon>Gloniaceae</taxon>
        <taxon>Glonium</taxon>
    </lineage>
</organism>
<dbReference type="Proteomes" id="UP000250140">
    <property type="component" value="Unassembled WGS sequence"/>
</dbReference>
<dbReference type="InterPro" id="IPR015421">
    <property type="entry name" value="PyrdxlP-dep_Trfase_major"/>
</dbReference>
<dbReference type="PANTHER" id="PTHR43586">
    <property type="entry name" value="CYSTEINE DESULFURASE"/>
    <property type="match status" value="1"/>
</dbReference>
<dbReference type="OrthoDB" id="420046at2759"/>
<dbReference type="InterPro" id="IPR015424">
    <property type="entry name" value="PyrdxlP-dep_Trfase"/>
</dbReference>
<proteinExistence type="predicted"/>